<dbReference type="InterPro" id="IPR016054">
    <property type="entry name" value="LY6_UPA_recep-like"/>
</dbReference>
<dbReference type="KEGG" id="aten:116305610"/>
<keyword evidence="1" id="KW-0812">Transmembrane</keyword>
<evidence type="ECO:0000256" key="2">
    <source>
        <dbReference type="SAM" id="SignalP"/>
    </source>
</evidence>
<dbReference type="GeneID" id="116305610"/>
<gene>
    <name evidence="5" type="primary">LOC116305610</name>
</gene>
<dbReference type="Proteomes" id="UP000515163">
    <property type="component" value="Unplaced"/>
</dbReference>
<evidence type="ECO:0000259" key="3">
    <source>
        <dbReference type="Pfam" id="PF00021"/>
    </source>
</evidence>
<keyword evidence="1" id="KW-1133">Transmembrane helix</keyword>
<dbReference type="CDD" id="cd00117">
    <property type="entry name" value="TFP"/>
    <property type="match status" value="1"/>
</dbReference>
<dbReference type="AlphaFoldDB" id="A0A6P8IZS0"/>
<reference evidence="5" key="1">
    <citation type="submission" date="2025-08" db="UniProtKB">
        <authorList>
            <consortium name="RefSeq"/>
        </authorList>
    </citation>
    <scope>IDENTIFICATION</scope>
    <source>
        <tissue evidence="5">Tentacle</tissue>
    </source>
</reference>
<sequence>MSGIYALLILSSVLAVGTALKCYACGPNYKSWDDCKANSEKGTCADPTLTNCIKVEASVKDKDTGRTTSVYAKGCAKTCDKNDIKMCREGQLNGNPVTCSLHCCSGDYCNASSSLMASIIIPAICALISVVFTKIH</sequence>
<dbReference type="InterPro" id="IPR045860">
    <property type="entry name" value="Snake_toxin-like_sf"/>
</dbReference>
<evidence type="ECO:0000313" key="4">
    <source>
        <dbReference type="Proteomes" id="UP000515163"/>
    </source>
</evidence>
<protein>
    <submittedName>
        <fullName evidence="5">Protein Bouncer-like</fullName>
    </submittedName>
</protein>
<dbReference type="RefSeq" id="XP_031571418.1">
    <property type="nucleotide sequence ID" value="XM_031715558.1"/>
</dbReference>
<name>A0A6P8IZS0_ACTTE</name>
<dbReference type="InParanoid" id="A0A6P8IZS0"/>
<feature type="transmembrane region" description="Helical" evidence="1">
    <location>
        <begin position="115"/>
        <end position="133"/>
    </location>
</feature>
<dbReference type="Gene3D" id="2.10.60.10">
    <property type="entry name" value="CD59"/>
    <property type="match status" value="1"/>
</dbReference>
<dbReference type="SUPFAM" id="SSF57302">
    <property type="entry name" value="Snake toxin-like"/>
    <property type="match status" value="1"/>
</dbReference>
<dbReference type="OrthoDB" id="5964340at2759"/>
<feature type="domain" description="UPAR/Ly6" evidence="3">
    <location>
        <begin position="19"/>
        <end position="111"/>
    </location>
</feature>
<proteinExistence type="predicted"/>
<dbReference type="Pfam" id="PF00021">
    <property type="entry name" value="UPAR_LY6"/>
    <property type="match status" value="1"/>
</dbReference>
<keyword evidence="2" id="KW-0732">Signal</keyword>
<evidence type="ECO:0000256" key="1">
    <source>
        <dbReference type="SAM" id="Phobius"/>
    </source>
</evidence>
<organism evidence="4 5">
    <name type="scientific">Actinia tenebrosa</name>
    <name type="common">Australian red waratah sea anemone</name>
    <dbReference type="NCBI Taxonomy" id="6105"/>
    <lineage>
        <taxon>Eukaryota</taxon>
        <taxon>Metazoa</taxon>
        <taxon>Cnidaria</taxon>
        <taxon>Anthozoa</taxon>
        <taxon>Hexacorallia</taxon>
        <taxon>Actiniaria</taxon>
        <taxon>Actiniidae</taxon>
        <taxon>Actinia</taxon>
    </lineage>
</organism>
<keyword evidence="4" id="KW-1185">Reference proteome</keyword>
<feature type="signal peptide" evidence="2">
    <location>
        <begin position="1"/>
        <end position="19"/>
    </location>
</feature>
<keyword evidence="1" id="KW-0472">Membrane</keyword>
<evidence type="ECO:0000313" key="5">
    <source>
        <dbReference type="RefSeq" id="XP_031571418.1"/>
    </source>
</evidence>
<accession>A0A6P8IZS0</accession>
<feature type="chain" id="PRO_5027819299" evidence="2">
    <location>
        <begin position="20"/>
        <end position="136"/>
    </location>
</feature>